<dbReference type="Pfam" id="PF00561">
    <property type="entry name" value="Abhydrolase_1"/>
    <property type="match status" value="1"/>
</dbReference>
<dbReference type="PRINTS" id="PR00412">
    <property type="entry name" value="EPOXHYDRLASE"/>
</dbReference>
<proteinExistence type="predicted"/>
<dbReference type="Gene3D" id="3.40.50.1820">
    <property type="entry name" value="alpha/beta hydrolase"/>
    <property type="match status" value="1"/>
</dbReference>
<dbReference type="PRINTS" id="PR00111">
    <property type="entry name" value="ABHYDROLASE"/>
</dbReference>
<keyword evidence="2" id="KW-0732">Signal</keyword>
<feature type="signal peptide" evidence="2">
    <location>
        <begin position="1"/>
        <end position="30"/>
    </location>
</feature>
<feature type="domain" description="AB hydrolase-1" evidence="3">
    <location>
        <begin position="70"/>
        <end position="316"/>
    </location>
</feature>
<keyword evidence="1" id="KW-0378">Hydrolase</keyword>
<sequence>MTRRTRASRRWSVAAAAVLAALLLTPLAPAASGSPNGQPVADARVPAGFTERLTRVGQVRINYVRGGHGPTLVLLHGFPETWYTWHEVMPELARHYTVVAPDLRGSGGSDAPPSGYDKKTLAADVHGLLVQLGLSHDIRLVGHDIGTMVAYAYAAAHPDEVSKLVLSEAPIPDDSIYTFSSLTADGPGAWHFGFFNLTNGLPEALIQGHEQVWVRLFVDSLEVRKGSVGPAEIDEYARYLRDPAHLRAVLTYFRTFPRDIADNARYGAKKLTMPVLAIGAAGSLKDFVPNQVAEYATHVTGVVIPDSGHWMYEEQPAELTALLLRFLH</sequence>
<dbReference type="InterPro" id="IPR029058">
    <property type="entry name" value="AB_hydrolase_fold"/>
</dbReference>
<dbReference type="EMBL" id="BAABJQ010000002">
    <property type="protein sequence ID" value="GAA5178732.1"/>
    <property type="molecule type" value="Genomic_DNA"/>
</dbReference>
<evidence type="ECO:0000256" key="2">
    <source>
        <dbReference type="SAM" id="SignalP"/>
    </source>
</evidence>
<keyword evidence="5" id="KW-1185">Reference proteome</keyword>
<feature type="chain" id="PRO_5046140018" evidence="2">
    <location>
        <begin position="31"/>
        <end position="328"/>
    </location>
</feature>
<dbReference type="SUPFAM" id="SSF53474">
    <property type="entry name" value="alpha/beta-Hydrolases"/>
    <property type="match status" value="1"/>
</dbReference>
<evidence type="ECO:0000313" key="4">
    <source>
        <dbReference type="EMBL" id="GAA5178732.1"/>
    </source>
</evidence>
<dbReference type="InterPro" id="IPR000073">
    <property type="entry name" value="AB_hydrolase_1"/>
</dbReference>
<evidence type="ECO:0000313" key="5">
    <source>
        <dbReference type="Proteomes" id="UP001501570"/>
    </source>
</evidence>
<organism evidence="4 5">
    <name type="scientific">Rugosimonospora acidiphila</name>
    <dbReference type="NCBI Taxonomy" id="556531"/>
    <lineage>
        <taxon>Bacteria</taxon>
        <taxon>Bacillati</taxon>
        <taxon>Actinomycetota</taxon>
        <taxon>Actinomycetes</taxon>
        <taxon>Micromonosporales</taxon>
        <taxon>Micromonosporaceae</taxon>
        <taxon>Rugosimonospora</taxon>
    </lineage>
</organism>
<comment type="caution">
    <text evidence="4">The sequence shown here is derived from an EMBL/GenBank/DDBJ whole genome shotgun (WGS) entry which is preliminary data.</text>
</comment>
<evidence type="ECO:0000256" key="1">
    <source>
        <dbReference type="ARBA" id="ARBA00022801"/>
    </source>
</evidence>
<dbReference type="InterPro" id="IPR000639">
    <property type="entry name" value="Epox_hydrolase-like"/>
</dbReference>
<dbReference type="PANTHER" id="PTHR43329">
    <property type="entry name" value="EPOXIDE HYDROLASE"/>
    <property type="match status" value="1"/>
</dbReference>
<reference evidence="5" key="1">
    <citation type="journal article" date="2019" name="Int. J. Syst. Evol. Microbiol.">
        <title>The Global Catalogue of Microorganisms (GCM) 10K type strain sequencing project: providing services to taxonomists for standard genome sequencing and annotation.</title>
        <authorList>
            <consortium name="The Broad Institute Genomics Platform"/>
            <consortium name="The Broad Institute Genome Sequencing Center for Infectious Disease"/>
            <person name="Wu L."/>
            <person name="Ma J."/>
        </authorList>
    </citation>
    <scope>NUCLEOTIDE SEQUENCE [LARGE SCALE GENOMIC DNA]</scope>
    <source>
        <strain evidence="5">JCM 18304</strain>
    </source>
</reference>
<evidence type="ECO:0000259" key="3">
    <source>
        <dbReference type="Pfam" id="PF00561"/>
    </source>
</evidence>
<dbReference type="Proteomes" id="UP001501570">
    <property type="component" value="Unassembled WGS sequence"/>
</dbReference>
<name>A0ABP9RJ43_9ACTN</name>
<accession>A0ABP9RJ43</accession>
<protein>
    <submittedName>
        <fullName evidence="4">CFTR inhibitory factor Cif</fullName>
    </submittedName>
</protein>
<gene>
    <name evidence="4" type="primary">cif_1</name>
    <name evidence="4" type="ORF">GCM10023322_06580</name>
</gene>
<dbReference type="RefSeq" id="WP_345625934.1">
    <property type="nucleotide sequence ID" value="NZ_BAABJQ010000002.1"/>
</dbReference>